<keyword evidence="3" id="KW-1185">Reference proteome</keyword>
<protein>
    <submittedName>
        <fullName evidence="2">Uncharacterized protein</fullName>
    </submittedName>
</protein>
<accession>A0A179F181</accession>
<dbReference type="EMBL" id="LSBJ02000010">
    <property type="protein sequence ID" value="OAQ59214.1"/>
    <property type="molecule type" value="Genomic_DNA"/>
</dbReference>
<comment type="caution">
    <text evidence="2">The sequence shown here is derived from an EMBL/GenBank/DDBJ whole genome shotgun (WGS) entry which is preliminary data.</text>
</comment>
<dbReference type="RefSeq" id="XP_018137269.1">
    <property type="nucleotide sequence ID" value="XM_018288644.1"/>
</dbReference>
<feature type="signal peptide" evidence="1">
    <location>
        <begin position="1"/>
        <end position="21"/>
    </location>
</feature>
<name>A0A179F181_METCM</name>
<gene>
    <name evidence="2" type="ORF">VFPPC_10243</name>
</gene>
<dbReference type="GeneID" id="28852638"/>
<dbReference type="KEGG" id="pchm:VFPPC_10243"/>
<feature type="chain" id="PRO_5008101172" evidence="1">
    <location>
        <begin position="22"/>
        <end position="376"/>
    </location>
</feature>
<dbReference type="STRING" id="1380566.A0A179F181"/>
<evidence type="ECO:0000256" key="1">
    <source>
        <dbReference type="SAM" id="SignalP"/>
    </source>
</evidence>
<dbReference type="Proteomes" id="UP000078397">
    <property type="component" value="Unassembled WGS sequence"/>
</dbReference>
<keyword evidence="1" id="KW-0732">Signal</keyword>
<evidence type="ECO:0000313" key="3">
    <source>
        <dbReference type="Proteomes" id="UP000078397"/>
    </source>
</evidence>
<proteinExistence type="predicted"/>
<reference evidence="2 3" key="1">
    <citation type="journal article" date="2016" name="PLoS Pathog.">
        <title>Biosynthesis of antibiotic leucinostatins in bio-control fungus Purpureocillium lilacinum and their inhibition on phytophthora revealed by genome mining.</title>
        <authorList>
            <person name="Wang G."/>
            <person name="Liu Z."/>
            <person name="Lin R."/>
            <person name="Li E."/>
            <person name="Mao Z."/>
            <person name="Ling J."/>
            <person name="Yang Y."/>
            <person name="Yin W.B."/>
            <person name="Xie B."/>
        </authorList>
    </citation>
    <scope>NUCLEOTIDE SEQUENCE [LARGE SCALE GENOMIC DNA]</scope>
    <source>
        <strain evidence="2">170</strain>
    </source>
</reference>
<dbReference type="AlphaFoldDB" id="A0A179F181"/>
<evidence type="ECO:0000313" key="2">
    <source>
        <dbReference type="EMBL" id="OAQ59214.1"/>
    </source>
</evidence>
<organism evidence="2 3">
    <name type="scientific">Pochonia chlamydosporia 170</name>
    <dbReference type="NCBI Taxonomy" id="1380566"/>
    <lineage>
        <taxon>Eukaryota</taxon>
        <taxon>Fungi</taxon>
        <taxon>Dikarya</taxon>
        <taxon>Ascomycota</taxon>
        <taxon>Pezizomycotina</taxon>
        <taxon>Sordariomycetes</taxon>
        <taxon>Hypocreomycetidae</taxon>
        <taxon>Hypocreales</taxon>
        <taxon>Clavicipitaceae</taxon>
        <taxon>Pochonia</taxon>
    </lineage>
</organism>
<sequence>MSGALGFFLNAAGLFVPLALQAQYANQAEAPKEATAVQIITGSGKGGSPGGNVPHIALWDDAGNRIGQYHAGRKEKINDGKHATIIVPHNQNKYEQADPYYIMLSNFEHDAICIAAVTVANQKISGTFYGDTGYMCGQSWFLSENRIGSNFQKPKCVWLDGDHTNGINARAISFHLNDLAPNRDKLAQYQAQPETLCQSTPRFSFWGNLLPDGIIPFFKPPLQYKEDSTNSGEGADVDLSRVVDRKGQYDKSVYLHQGEKKFRLKARTSFRRNSTANGSNHNPDHLIITDQKDDDVRAVCEHPNSYGWDIVSTVQNLYCDMVHKQLYQVCDGKGVKDYCFDLKAKTIIPKQGISGRDEFAAHVPNKAYTSQSHWKS</sequence>
<dbReference type="OrthoDB" id="5365129at2759"/>